<dbReference type="EMBL" id="JARMQG010000177">
    <property type="protein sequence ID" value="MED3563456.1"/>
    <property type="molecule type" value="Genomic_DNA"/>
</dbReference>
<name>A0ABU6NDD4_9BACI</name>
<keyword evidence="3" id="KW-1185">Reference proteome</keyword>
<proteinExistence type="predicted"/>
<organism evidence="2 3">
    <name type="scientific">Bacillus xiapuensis</name>
    <dbReference type="NCBI Taxonomy" id="2014075"/>
    <lineage>
        <taxon>Bacteria</taxon>
        <taxon>Bacillati</taxon>
        <taxon>Bacillota</taxon>
        <taxon>Bacilli</taxon>
        <taxon>Bacillales</taxon>
        <taxon>Bacillaceae</taxon>
        <taxon>Bacillus</taxon>
    </lineage>
</organism>
<sequence length="60" mass="7424">MKLIDQLSKEQIRQLNKLKEQLPKKKQKKKKREQEKVNWEDLMGMNRDIYTRRNGAVRRK</sequence>
<evidence type="ECO:0008006" key="4">
    <source>
        <dbReference type="Google" id="ProtNLM"/>
    </source>
</evidence>
<protein>
    <recommendedName>
        <fullName evidence="4">DUF3886 domain-containing protein</fullName>
    </recommendedName>
</protein>
<evidence type="ECO:0000256" key="1">
    <source>
        <dbReference type="SAM" id="MobiDB-lite"/>
    </source>
</evidence>
<accession>A0ABU6NDD4</accession>
<evidence type="ECO:0000313" key="3">
    <source>
        <dbReference type="Proteomes" id="UP001330749"/>
    </source>
</evidence>
<dbReference type="Proteomes" id="UP001330749">
    <property type="component" value="Unassembled WGS sequence"/>
</dbReference>
<reference evidence="2 3" key="1">
    <citation type="submission" date="2023-03" db="EMBL/GenBank/DDBJ databases">
        <title>Bacillus Genome Sequencing.</title>
        <authorList>
            <person name="Dunlap C."/>
        </authorList>
    </citation>
    <scope>NUCLEOTIDE SEQUENCE [LARGE SCALE GENOMIC DNA]</scope>
    <source>
        <strain evidence="2 3">B-14544</strain>
    </source>
</reference>
<dbReference type="RefSeq" id="WP_327968505.1">
    <property type="nucleotide sequence ID" value="NZ_JARMQG010000177.1"/>
</dbReference>
<comment type="caution">
    <text evidence="2">The sequence shown here is derived from an EMBL/GenBank/DDBJ whole genome shotgun (WGS) entry which is preliminary data.</text>
</comment>
<feature type="region of interest" description="Disordered" evidence="1">
    <location>
        <begin position="16"/>
        <end position="35"/>
    </location>
</feature>
<evidence type="ECO:0000313" key="2">
    <source>
        <dbReference type="EMBL" id="MED3563456.1"/>
    </source>
</evidence>
<gene>
    <name evidence="2" type="ORF">P4447_13540</name>
</gene>